<name>A0A562IZB9_9GAMM</name>
<protein>
    <recommendedName>
        <fullName evidence="3">Single-stranded DNA-binding protein</fullName>
    </recommendedName>
</protein>
<organism evidence="4 5">
    <name type="scientific">Azomonas agilis</name>
    <dbReference type="NCBI Taxonomy" id="116849"/>
    <lineage>
        <taxon>Bacteria</taxon>
        <taxon>Pseudomonadati</taxon>
        <taxon>Pseudomonadota</taxon>
        <taxon>Gammaproteobacteria</taxon>
        <taxon>Pseudomonadales</taxon>
        <taxon>Pseudomonadaceae</taxon>
        <taxon>Azomonas</taxon>
    </lineage>
</organism>
<gene>
    <name evidence="4" type="ORF">LX59_01110</name>
</gene>
<evidence type="ECO:0000313" key="4">
    <source>
        <dbReference type="EMBL" id="TWH76190.1"/>
    </source>
</evidence>
<keyword evidence="2" id="KW-0238">DNA-binding</keyword>
<evidence type="ECO:0000256" key="3">
    <source>
        <dbReference type="ARBA" id="ARBA00030596"/>
    </source>
</evidence>
<evidence type="ECO:0000256" key="2">
    <source>
        <dbReference type="ARBA" id="ARBA00023125"/>
    </source>
</evidence>
<dbReference type="SUPFAM" id="SSF50249">
    <property type="entry name" value="Nucleic acid-binding proteins"/>
    <property type="match status" value="1"/>
</dbReference>
<dbReference type="Gene3D" id="2.40.50.140">
    <property type="entry name" value="Nucleic acid-binding proteins"/>
    <property type="match status" value="1"/>
</dbReference>
<dbReference type="GO" id="GO:0003697">
    <property type="term" value="F:single-stranded DNA binding"/>
    <property type="evidence" value="ECO:0007669"/>
    <property type="project" value="InterPro"/>
</dbReference>
<evidence type="ECO:0000313" key="5">
    <source>
        <dbReference type="Proteomes" id="UP000319627"/>
    </source>
</evidence>
<dbReference type="InterPro" id="IPR003512">
    <property type="entry name" value="Phage_M13_G5P_DNA-bd"/>
</dbReference>
<keyword evidence="5" id="KW-1185">Reference proteome</keyword>
<dbReference type="InterPro" id="IPR012340">
    <property type="entry name" value="NA-bd_OB-fold"/>
</dbReference>
<dbReference type="Proteomes" id="UP000319627">
    <property type="component" value="Unassembled WGS sequence"/>
</dbReference>
<reference evidence="4 5" key="1">
    <citation type="submission" date="2019-07" db="EMBL/GenBank/DDBJ databases">
        <title>Genomic Encyclopedia of Type Strains, Phase I: the one thousand microbial genomes (KMG-I) project.</title>
        <authorList>
            <person name="Kyrpides N."/>
        </authorList>
    </citation>
    <scope>NUCLEOTIDE SEQUENCE [LARGE SCALE GENOMIC DNA]</scope>
    <source>
        <strain evidence="4 5">DSM 375</strain>
    </source>
</reference>
<dbReference type="RefSeq" id="WP_144570842.1">
    <property type="nucleotide sequence ID" value="NZ_VLKG01000003.1"/>
</dbReference>
<sequence length="101" mass="11296">MSIYIEIDSLEIKSRSGVSARTGKPYTIREQRAYLHQSGQKYPTGFSISLEEDQSPYPVGRYDLDDSSFFIGRFSDLQVKPRLRTSNANSGVSSAPITRTA</sequence>
<dbReference type="OrthoDB" id="6106682at2"/>
<dbReference type="AlphaFoldDB" id="A0A562IZB9"/>
<dbReference type="EMBL" id="VLKG01000003">
    <property type="protein sequence ID" value="TWH76190.1"/>
    <property type="molecule type" value="Genomic_DNA"/>
</dbReference>
<evidence type="ECO:0000256" key="1">
    <source>
        <dbReference type="ARBA" id="ARBA00022705"/>
    </source>
</evidence>
<dbReference type="GO" id="GO:0006260">
    <property type="term" value="P:DNA replication"/>
    <property type="evidence" value="ECO:0007669"/>
    <property type="project" value="UniProtKB-KW"/>
</dbReference>
<comment type="caution">
    <text evidence="4">The sequence shown here is derived from an EMBL/GenBank/DDBJ whole genome shotgun (WGS) entry which is preliminary data.</text>
</comment>
<dbReference type="Pfam" id="PF02303">
    <property type="entry name" value="Phage_DNA_bind"/>
    <property type="match status" value="1"/>
</dbReference>
<keyword evidence="1" id="KW-0235">DNA replication</keyword>
<proteinExistence type="predicted"/>
<accession>A0A562IZB9</accession>